<feature type="region of interest" description="Disordered" evidence="1">
    <location>
        <begin position="1"/>
        <end position="21"/>
    </location>
</feature>
<name>A0A6V8P5N0_9ACTN</name>
<dbReference type="EMBL" id="BLRY01000087">
    <property type="protein sequence ID" value="GFP27942.1"/>
    <property type="molecule type" value="Genomic_DNA"/>
</dbReference>
<evidence type="ECO:0000313" key="3">
    <source>
        <dbReference type="Proteomes" id="UP000591948"/>
    </source>
</evidence>
<proteinExistence type="predicted"/>
<accession>A0A6V8P5N0</accession>
<protein>
    <submittedName>
        <fullName evidence="2">Uncharacterized protein</fullName>
    </submittedName>
</protein>
<evidence type="ECO:0000256" key="1">
    <source>
        <dbReference type="SAM" id="MobiDB-lite"/>
    </source>
</evidence>
<gene>
    <name evidence="2" type="ORF">HKBW3S33_01353</name>
</gene>
<organism evidence="2 3">
    <name type="scientific">Candidatus Hakubella thermalkaliphila</name>
    <dbReference type="NCBI Taxonomy" id="2754717"/>
    <lineage>
        <taxon>Bacteria</taxon>
        <taxon>Bacillati</taxon>
        <taxon>Actinomycetota</taxon>
        <taxon>Actinomycetota incertae sedis</taxon>
        <taxon>Candidatus Hakubellales</taxon>
        <taxon>Candidatus Hakubellaceae</taxon>
        <taxon>Candidatus Hakubella</taxon>
    </lineage>
</organism>
<keyword evidence="3" id="KW-1185">Reference proteome</keyword>
<reference evidence="2 3" key="1">
    <citation type="journal article" date="2020" name="Front. Microbiol.">
        <title>Single-cell genomics of novel Actinobacteria with the Wood-Ljungdahl pathway discovered in a serpentinizing system.</title>
        <authorList>
            <person name="Merino N."/>
            <person name="Kawai M."/>
            <person name="Boyd E.S."/>
            <person name="Colman D.R."/>
            <person name="McGlynn S.E."/>
            <person name="Nealson K.H."/>
            <person name="Kurokawa K."/>
            <person name="Hongoh Y."/>
        </authorList>
    </citation>
    <scope>NUCLEOTIDE SEQUENCE [LARGE SCALE GENOMIC DNA]</scope>
    <source>
        <strain evidence="2 3">S33</strain>
    </source>
</reference>
<dbReference type="Proteomes" id="UP000591948">
    <property type="component" value="Unassembled WGS sequence"/>
</dbReference>
<evidence type="ECO:0000313" key="2">
    <source>
        <dbReference type="EMBL" id="GFP27942.1"/>
    </source>
</evidence>
<dbReference type="AlphaFoldDB" id="A0A6V8P5N0"/>
<feature type="non-terminal residue" evidence="2">
    <location>
        <position position="53"/>
    </location>
</feature>
<comment type="caution">
    <text evidence="2">The sequence shown here is derived from an EMBL/GenBank/DDBJ whole genome shotgun (WGS) entry which is preliminary data.</text>
</comment>
<sequence>MMFPSEKDSVPSGPKWSRQHMTPVDPIFTRRTTALGVNRLAFGLPLRFWPDFL</sequence>